<dbReference type="PANTHER" id="PTHR10694:SF33">
    <property type="entry name" value="LYSINE-SPECIFIC DEMETHYLASE 5"/>
    <property type="match status" value="1"/>
</dbReference>
<gene>
    <name evidence="6" type="ORF">CTAYLR_008838</name>
</gene>
<feature type="region of interest" description="Disordered" evidence="3">
    <location>
        <begin position="508"/>
        <end position="529"/>
    </location>
</feature>
<dbReference type="Pfam" id="PF02928">
    <property type="entry name" value="zf-C5HC2"/>
    <property type="match status" value="1"/>
</dbReference>
<proteinExistence type="predicted"/>
<sequence length="529" mass="60821">MEQQGAKRRRVKPEKYSSEQSVSNREEELYQQAIANSRQEKSLPKLPIPEAPTFRPTKQEFERPLEFIEKIRPEAEKFGICCIVPPPEFAHECCVDFSNEKKFSTKLQRIERLQESVPYEEGRKYALMDYKAMADNFLDAWVKDHDAENMETEYWRLVDGCAEPCTVEYGNDVDTEEYGSGFPCKDKTNPWNLNVLPKTSLLRHFEISMKGINAPWLYLGMLFSTFSWHTEDNFLASINYLHMGAPKQWYGVPGSHATAFENVVRRFYKQRLMEVPDLLHNLNTMFSPSKLKALQVPVFRLVQKPGMFVVTYPQAFHSGFSYGFNCGEAVNFATSNWIRFASLAAERYRRIGRLAVFSHDRLIFTLAKQIDTFSDNHAECLLLQQELEKICKEELTLRPRLYESGVRDVSGLIAPPKNTDKIDNAASDYDDKRVCVVCRHTCFCSAVACNCSQTQVVCLRHAAYLCKCPAQNKYLIEWESNENLEKLLKKVDDAIHAKFTSVLNPLRKPNLSSASDQEQKEPQATTPTT</sequence>
<dbReference type="InterPro" id="IPR003349">
    <property type="entry name" value="JmjN"/>
</dbReference>
<dbReference type="Gene3D" id="2.60.120.650">
    <property type="entry name" value="Cupin"/>
    <property type="match status" value="1"/>
</dbReference>
<keyword evidence="2" id="KW-0408">Iron</keyword>
<evidence type="ECO:0000313" key="6">
    <source>
        <dbReference type="EMBL" id="KAJ8599303.1"/>
    </source>
</evidence>
<dbReference type="Pfam" id="PF02373">
    <property type="entry name" value="JmjC"/>
    <property type="match status" value="1"/>
</dbReference>
<feature type="compositionally biased region" description="Polar residues" evidence="3">
    <location>
        <begin position="510"/>
        <end position="529"/>
    </location>
</feature>
<evidence type="ECO:0000259" key="5">
    <source>
        <dbReference type="PROSITE" id="PS51184"/>
    </source>
</evidence>
<dbReference type="Pfam" id="PF02375">
    <property type="entry name" value="JmjN"/>
    <property type="match status" value="1"/>
</dbReference>
<keyword evidence="1" id="KW-0479">Metal-binding</keyword>
<feature type="domain" description="JmjN" evidence="4">
    <location>
        <begin position="51"/>
        <end position="92"/>
    </location>
</feature>
<reference evidence="6" key="1">
    <citation type="submission" date="2023-01" db="EMBL/GenBank/DDBJ databases">
        <title>Metagenome sequencing of chrysophaentin producing Chrysophaeum taylorii.</title>
        <authorList>
            <person name="Davison J."/>
            <person name="Bewley C."/>
        </authorList>
    </citation>
    <scope>NUCLEOTIDE SEQUENCE</scope>
    <source>
        <strain evidence="6">NIES-1699</strain>
    </source>
</reference>
<dbReference type="GO" id="GO:0000785">
    <property type="term" value="C:chromatin"/>
    <property type="evidence" value="ECO:0007669"/>
    <property type="project" value="TreeGrafter"/>
</dbReference>
<dbReference type="PANTHER" id="PTHR10694">
    <property type="entry name" value="LYSINE-SPECIFIC DEMETHYLASE"/>
    <property type="match status" value="1"/>
</dbReference>
<evidence type="ECO:0000313" key="7">
    <source>
        <dbReference type="Proteomes" id="UP001230188"/>
    </source>
</evidence>
<evidence type="ECO:0000256" key="2">
    <source>
        <dbReference type="ARBA" id="ARBA00023004"/>
    </source>
</evidence>
<dbReference type="InterPro" id="IPR004198">
    <property type="entry name" value="Znf_C5HC2"/>
</dbReference>
<dbReference type="AlphaFoldDB" id="A0AAD7U965"/>
<dbReference type="SUPFAM" id="SSF51197">
    <property type="entry name" value="Clavaminate synthase-like"/>
    <property type="match status" value="1"/>
</dbReference>
<name>A0AAD7U965_9STRA</name>
<dbReference type="InterPro" id="IPR003347">
    <property type="entry name" value="JmjC_dom"/>
</dbReference>
<dbReference type="EMBL" id="JAQMWT010000573">
    <property type="protein sequence ID" value="KAJ8599303.1"/>
    <property type="molecule type" value="Genomic_DNA"/>
</dbReference>
<accession>A0AAD7U965</accession>
<dbReference type="PROSITE" id="PS51183">
    <property type="entry name" value="JMJN"/>
    <property type="match status" value="1"/>
</dbReference>
<dbReference type="GO" id="GO:0141052">
    <property type="term" value="F:histone H3 demethylase activity"/>
    <property type="evidence" value="ECO:0007669"/>
    <property type="project" value="UniProtKB-ARBA"/>
</dbReference>
<dbReference type="Proteomes" id="UP001230188">
    <property type="component" value="Unassembled WGS sequence"/>
</dbReference>
<protein>
    <submittedName>
        <fullName evidence="6">Uncharacterized protein</fullName>
    </submittedName>
</protein>
<feature type="compositionally biased region" description="Basic residues" evidence="3">
    <location>
        <begin position="1"/>
        <end position="12"/>
    </location>
</feature>
<keyword evidence="7" id="KW-1185">Reference proteome</keyword>
<evidence type="ECO:0000256" key="3">
    <source>
        <dbReference type="SAM" id="MobiDB-lite"/>
    </source>
</evidence>
<dbReference type="GO" id="GO:0010468">
    <property type="term" value="P:regulation of gene expression"/>
    <property type="evidence" value="ECO:0007669"/>
    <property type="project" value="TreeGrafter"/>
</dbReference>
<dbReference type="SMART" id="SM00558">
    <property type="entry name" value="JmjC"/>
    <property type="match status" value="1"/>
</dbReference>
<dbReference type="SMART" id="SM00545">
    <property type="entry name" value="JmjN"/>
    <property type="match status" value="1"/>
</dbReference>
<organism evidence="6 7">
    <name type="scientific">Chrysophaeum taylorii</name>
    <dbReference type="NCBI Taxonomy" id="2483200"/>
    <lineage>
        <taxon>Eukaryota</taxon>
        <taxon>Sar</taxon>
        <taxon>Stramenopiles</taxon>
        <taxon>Ochrophyta</taxon>
        <taxon>Pelagophyceae</taxon>
        <taxon>Pelagomonadales</taxon>
        <taxon>Pelagomonadaceae</taxon>
        <taxon>Chrysophaeum</taxon>
    </lineage>
</organism>
<feature type="domain" description="JmjC" evidence="5">
    <location>
        <begin position="185"/>
        <end position="349"/>
    </location>
</feature>
<dbReference type="GO" id="GO:0005634">
    <property type="term" value="C:nucleus"/>
    <property type="evidence" value="ECO:0007669"/>
    <property type="project" value="TreeGrafter"/>
</dbReference>
<evidence type="ECO:0000256" key="1">
    <source>
        <dbReference type="ARBA" id="ARBA00022723"/>
    </source>
</evidence>
<feature type="region of interest" description="Disordered" evidence="3">
    <location>
        <begin position="1"/>
        <end position="55"/>
    </location>
</feature>
<dbReference type="GO" id="GO:0046872">
    <property type="term" value="F:metal ion binding"/>
    <property type="evidence" value="ECO:0007669"/>
    <property type="project" value="UniProtKB-KW"/>
</dbReference>
<comment type="caution">
    <text evidence="6">The sequence shown here is derived from an EMBL/GenBank/DDBJ whole genome shotgun (WGS) entry which is preliminary data.</text>
</comment>
<dbReference type="PROSITE" id="PS51184">
    <property type="entry name" value="JMJC"/>
    <property type="match status" value="1"/>
</dbReference>
<evidence type="ECO:0000259" key="4">
    <source>
        <dbReference type="PROSITE" id="PS51183"/>
    </source>
</evidence>